<keyword evidence="3" id="KW-1185">Reference proteome</keyword>
<name>A0AAW1XVZ8_RUBAR</name>
<reference evidence="2 3" key="1">
    <citation type="journal article" date="2023" name="G3 (Bethesda)">
        <title>A chromosome-length genome assembly and annotation of blackberry (Rubus argutus, cv. 'Hillquist').</title>
        <authorList>
            <person name="Bruna T."/>
            <person name="Aryal R."/>
            <person name="Dudchenko O."/>
            <person name="Sargent D.J."/>
            <person name="Mead D."/>
            <person name="Buti M."/>
            <person name="Cavallini A."/>
            <person name="Hytonen T."/>
            <person name="Andres J."/>
            <person name="Pham M."/>
            <person name="Weisz D."/>
            <person name="Mascagni F."/>
            <person name="Usai G."/>
            <person name="Natali L."/>
            <person name="Bassil N."/>
            <person name="Fernandez G.E."/>
            <person name="Lomsadze A."/>
            <person name="Armour M."/>
            <person name="Olukolu B."/>
            <person name="Poorten T."/>
            <person name="Britton C."/>
            <person name="Davik J."/>
            <person name="Ashrafi H."/>
            <person name="Aiden E.L."/>
            <person name="Borodovsky M."/>
            <person name="Worthington M."/>
        </authorList>
    </citation>
    <scope>NUCLEOTIDE SEQUENCE [LARGE SCALE GENOMIC DNA]</scope>
    <source>
        <strain evidence="2">PI 553951</strain>
    </source>
</reference>
<protein>
    <submittedName>
        <fullName evidence="2">Uncharacterized protein</fullName>
    </submittedName>
</protein>
<sequence>MPSSPTPVQPDEPSRDARALCPMPSRRYPTQSPCSAAVNSNSPVASLPLFSASSLTTLPPTLTSARTLPTTSPTRASLWRRPLPTTSPC</sequence>
<feature type="region of interest" description="Disordered" evidence="1">
    <location>
        <begin position="59"/>
        <end position="89"/>
    </location>
</feature>
<organism evidence="2 3">
    <name type="scientific">Rubus argutus</name>
    <name type="common">Southern blackberry</name>
    <dbReference type="NCBI Taxonomy" id="59490"/>
    <lineage>
        <taxon>Eukaryota</taxon>
        <taxon>Viridiplantae</taxon>
        <taxon>Streptophyta</taxon>
        <taxon>Embryophyta</taxon>
        <taxon>Tracheophyta</taxon>
        <taxon>Spermatophyta</taxon>
        <taxon>Magnoliopsida</taxon>
        <taxon>eudicotyledons</taxon>
        <taxon>Gunneridae</taxon>
        <taxon>Pentapetalae</taxon>
        <taxon>rosids</taxon>
        <taxon>fabids</taxon>
        <taxon>Rosales</taxon>
        <taxon>Rosaceae</taxon>
        <taxon>Rosoideae</taxon>
        <taxon>Rosoideae incertae sedis</taxon>
        <taxon>Rubus</taxon>
    </lineage>
</organism>
<evidence type="ECO:0000313" key="3">
    <source>
        <dbReference type="Proteomes" id="UP001457282"/>
    </source>
</evidence>
<dbReference type="Proteomes" id="UP001457282">
    <property type="component" value="Unassembled WGS sequence"/>
</dbReference>
<feature type="compositionally biased region" description="Pro residues" evidence="1">
    <location>
        <begin position="1"/>
        <end position="10"/>
    </location>
</feature>
<accession>A0AAW1XVZ8</accession>
<dbReference type="AlphaFoldDB" id="A0AAW1XVZ8"/>
<proteinExistence type="predicted"/>
<gene>
    <name evidence="2" type="ORF">M0R45_017594</name>
</gene>
<comment type="caution">
    <text evidence="2">The sequence shown here is derived from an EMBL/GenBank/DDBJ whole genome shotgun (WGS) entry which is preliminary data.</text>
</comment>
<dbReference type="EMBL" id="JBEDUW010000003">
    <property type="protein sequence ID" value="KAK9940962.1"/>
    <property type="molecule type" value="Genomic_DNA"/>
</dbReference>
<feature type="region of interest" description="Disordered" evidence="1">
    <location>
        <begin position="1"/>
        <end position="38"/>
    </location>
</feature>
<feature type="compositionally biased region" description="Low complexity" evidence="1">
    <location>
        <begin position="59"/>
        <end position="77"/>
    </location>
</feature>
<evidence type="ECO:0000313" key="2">
    <source>
        <dbReference type="EMBL" id="KAK9940962.1"/>
    </source>
</evidence>
<evidence type="ECO:0000256" key="1">
    <source>
        <dbReference type="SAM" id="MobiDB-lite"/>
    </source>
</evidence>